<dbReference type="PANTHER" id="PTHR12542">
    <property type="entry name" value="EXOCYST COMPLEX PROTEIN EXO70"/>
    <property type="match status" value="1"/>
</dbReference>
<dbReference type="PANTHER" id="PTHR12542:SF96">
    <property type="entry name" value="EXOCYST COMPLEX COMPONENT EXO70B1"/>
    <property type="match status" value="1"/>
</dbReference>
<accession>A0A6A4PX65</accession>
<keyword evidence="2 3" id="KW-0813">Transport</keyword>
<dbReference type="AlphaFoldDB" id="A0A6A4PX65"/>
<keyword evidence="3" id="KW-0653">Protein transport</keyword>
<dbReference type="InterPro" id="IPR046364">
    <property type="entry name" value="Exo70_C"/>
</dbReference>
<feature type="domain" description="Exocyst complex subunit Exo70 C-terminal" evidence="4">
    <location>
        <begin position="4"/>
        <end position="221"/>
    </location>
</feature>
<keyword evidence="3" id="KW-0268">Exocytosis</keyword>
<evidence type="ECO:0000259" key="4">
    <source>
        <dbReference type="Pfam" id="PF03081"/>
    </source>
</evidence>
<dbReference type="OrthoDB" id="1357613at2759"/>
<evidence type="ECO:0000313" key="5">
    <source>
        <dbReference type="EMBL" id="KAE9606033.1"/>
    </source>
</evidence>
<proteinExistence type="inferred from homology"/>
<dbReference type="EMBL" id="WOCE01000010">
    <property type="protein sequence ID" value="KAE9606033.1"/>
    <property type="molecule type" value="Genomic_DNA"/>
</dbReference>
<evidence type="ECO:0000256" key="2">
    <source>
        <dbReference type="ARBA" id="ARBA00022448"/>
    </source>
</evidence>
<dbReference type="SUPFAM" id="SSF74788">
    <property type="entry name" value="Cullin repeat-like"/>
    <property type="match status" value="1"/>
</dbReference>
<dbReference type="Proteomes" id="UP000447434">
    <property type="component" value="Chromosome 10"/>
</dbReference>
<dbReference type="Pfam" id="PF03081">
    <property type="entry name" value="Exo70_C"/>
    <property type="match status" value="1"/>
</dbReference>
<dbReference type="InterPro" id="IPR004140">
    <property type="entry name" value="Exo70"/>
</dbReference>
<name>A0A6A4PX65_LUPAL</name>
<sequence>MAQKPVPGGMIDPITHYVVNCFGDVLEGRHTLEQIFKECPIVGDKEGTSSSLSIHISRIMEVLEINLEAKSKNYTDPALCAVFMINNWNYVVLKVIISEMATILGHDWIIKHTTKVHQNLEHYQRTWDKVLELLMLDSNEREMLNVVEDSMKEKLELFNKRVNDMFSVQSTWFILDGQLREKIRISVEKNLLPALENFTARFQKLIGKDAYEYAMFDTDALLNNLFRGNKIGNLLMGM</sequence>
<dbReference type="Gene3D" id="1.20.1280.170">
    <property type="entry name" value="Exocyst complex component Exo70"/>
    <property type="match status" value="1"/>
</dbReference>
<dbReference type="InterPro" id="IPR016159">
    <property type="entry name" value="Cullin_repeat-like_dom_sf"/>
</dbReference>
<evidence type="ECO:0000313" key="6">
    <source>
        <dbReference type="Proteomes" id="UP000447434"/>
    </source>
</evidence>
<organism evidence="5 6">
    <name type="scientific">Lupinus albus</name>
    <name type="common">White lupine</name>
    <name type="synonym">Lupinus termis</name>
    <dbReference type="NCBI Taxonomy" id="3870"/>
    <lineage>
        <taxon>Eukaryota</taxon>
        <taxon>Viridiplantae</taxon>
        <taxon>Streptophyta</taxon>
        <taxon>Embryophyta</taxon>
        <taxon>Tracheophyta</taxon>
        <taxon>Spermatophyta</taxon>
        <taxon>Magnoliopsida</taxon>
        <taxon>eudicotyledons</taxon>
        <taxon>Gunneridae</taxon>
        <taxon>Pentapetalae</taxon>
        <taxon>rosids</taxon>
        <taxon>fabids</taxon>
        <taxon>Fabales</taxon>
        <taxon>Fabaceae</taxon>
        <taxon>Papilionoideae</taxon>
        <taxon>50 kb inversion clade</taxon>
        <taxon>genistoids sensu lato</taxon>
        <taxon>core genistoids</taxon>
        <taxon>Genisteae</taxon>
        <taxon>Lupinus</taxon>
    </lineage>
</organism>
<keyword evidence="6" id="KW-1185">Reference proteome</keyword>
<reference evidence="6" key="1">
    <citation type="journal article" date="2020" name="Nat. Commun.">
        <title>Genome sequence of the cluster root forming white lupin.</title>
        <authorList>
            <person name="Hufnagel B."/>
            <person name="Marques A."/>
            <person name="Soriano A."/>
            <person name="Marques L."/>
            <person name="Divol F."/>
            <person name="Doumas P."/>
            <person name="Sallet E."/>
            <person name="Mancinotti D."/>
            <person name="Carrere S."/>
            <person name="Marande W."/>
            <person name="Arribat S."/>
            <person name="Keller J."/>
            <person name="Huneau C."/>
            <person name="Blein T."/>
            <person name="Aime D."/>
            <person name="Laguerre M."/>
            <person name="Taylor J."/>
            <person name="Schubert V."/>
            <person name="Nelson M."/>
            <person name="Geu-Flores F."/>
            <person name="Crespi M."/>
            <person name="Gallardo-Guerrero K."/>
            <person name="Delaux P.-M."/>
            <person name="Salse J."/>
            <person name="Berges H."/>
            <person name="Guyot R."/>
            <person name="Gouzy J."/>
            <person name="Peret B."/>
        </authorList>
    </citation>
    <scope>NUCLEOTIDE SEQUENCE [LARGE SCALE GENOMIC DNA]</scope>
    <source>
        <strain evidence="6">cv. Amiga</strain>
    </source>
</reference>
<dbReference type="GO" id="GO:0000145">
    <property type="term" value="C:exocyst"/>
    <property type="evidence" value="ECO:0007669"/>
    <property type="project" value="InterPro"/>
</dbReference>
<protein>
    <recommendedName>
        <fullName evidence="3">Exocyst subunit Exo70 family protein</fullName>
    </recommendedName>
</protein>
<dbReference type="GO" id="GO:0006887">
    <property type="term" value="P:exocytosis"/>
    <property type="evidence" value="ECO:0007669"/>
    <property type="project" value="UniProtKB-KW"/>
</dbReference>
<evidence type="ECO:0000256" key="1">
    <source>
        <dbReference type="ARBA" id="ARBA00006756"/>
    </source>
</evidence>
<comment type="function">
    <text evidence="3">Component of the exocyst complex.</text>
</comment>
<evidence type="ECO:0000256" key="3">
    <source>
        <dbReference type="RuleBase" id="RU365026"/>
    </source>
</evidence>
<dbReference type="GO" id="GO:0005546">
    <property type="term" value="F:phosphatidylinositol-4,5-bisphosphate binding"/>
    <property type="evidence" value="ECO:0007669"/>
    <property type="project" value="InterPro"/>
</dbReference>
<comment type="caution">
    <text evidence="5">The sequence shown here is derived from an EMBL/GenBank/DDBJ whole genome shotgun (WGS) entry which is preliminary data.</text>
</comment>
<comment type="similarity">
    <text evidence="1 3">Belongs to the EXO70 family.</text>
</comment>
<dbReference type="GO" id="GO:0015031">
    <property type="term" value="P:protein transport"/>
    <property type="evidence" value="ECO:0007669"/>
    <property type="project" value="UniProtKB-KW"/>
</dbReference>
<gene>
    <name evidence="5" type="ORF">Lalb_Chr10g0103611</name>
</gene>